<accession>A0A4Y2QUC1</accession>
<dbReference type="EMBL" id="BGPR01014853">
    <property type="protein sequence ID" value="GBN66984.1"/>
    <property type="molecule type" value="Genomic_DNA"/>
</dbReference>
<reference evidence="3 4" key="1">
    <citation type="journal article" date="2019" name="Sci. Rep.">
        <title>Orb-weaving spider Araneus ventricosus genome elucidates the spidroin gene catalogue.</title>
        <authorList>
            <person name="Kono N."/>
            <person name="Nakamura H."/>
            <person name="Ohtoshi R."/>
            <person name="Moran D.A.P."/>
            <person name="Shinohara A."/>
            <person name="Yoshida Y."/>
            <person name="Fujiwara M."/>
            <person name="Mori M."/>
            <person name="Tomita M."/>
            <person name="Arakawa K."/>
        </authorList>
    </citation>
    <scope>NUCLEOTIDE SEQUENCE [LARGE SCALE GENOMIC DNA]</scope>
</reference>
<comment type="caution">
    <text evidence="3">The sequence shown here is derived from an EMBL/GenBank/DDBJ whole genome shotgun (WGS) entry which is preliminary data.</text>
</comment>
<feature type="signal peptide" evidence="2">
    <location>
        <begin position="1"/>
        <end position="22"/>
    </location>
</feature>
<evidence type="ECO:0000256" key="2">
    <source>
        <dbReference type="SAM" id="SignalP"/>
    </source>
</evidence>
<feature type="compositionally biased region" description="Basic and acidic residues" evidence="1">
    <location>
        <begin position="30"/>
        <end position="45"/>
    </location>
</feature>
<protein>
    <submittedName>
        <fullName evidence="3">Uncharacterized protein</fullName>
    </submittedName>
</protein>
<gene>
    <name evidence="3" type="ORF">AVEN_62858_1</name>
</gene>
<evidence type="ECO:0000256" key="1">
    <source>
        <dbReference type="SAM" id="MobiDB-lite"/>
    </source>
</evidence>
<sequence>MAKGRVWLMAVWFMAVWFMANEYENGARVKNDNKRSERHLCDEGPMKLSFTEDSGRDDQAGSQGQSIGHRKPEVW</sequence>
<evidence type="ECO:0000313" key="4">
    <source>
        <dbReference type="Proteomes" id="UP000499080"/>
    </source>
</evidence>
<keyword evidence="2" id="KW-0732">Signal</keyword>
<dbReference type="Proteomes" id="UP000499080">
    <property type="component" value="Unassembled WGS sequence"/>
</dbReference>
<feature type="region of interest" description="Disordered" evidence="1">
    <location>
        <begin position="30"/>
        <end position="75"/>
    </location>
</feature>
<keyword evidence="4" id="KW-1185">Reference proteome</keyword>
<organism evidence="3 4">
    <name type="scientific">Araneus ventricosus</name>
    <name type="common">Orbweaver spider</name>
    <name type="synonym">Epeira ventricosa</name>
    <dbReference type="NCBI Taxonomy" id="182803"/>
    <lineage>
        <taxon>Eukaryota</taxon>
        <taxon>Metazoa</taxon>
        <taxon>Ecdysozoa</taxon>
        <taxon>Arthropoda</taxon>
        <taxon>Chelicerata</taxon>
        <taxon>Arachnida</taxon>
        <taxon>Araneae</taxon>
        <taxon>Araneomorphae</taxon>
        <taxon>Entelegynae</taxon>
        <taxon>Araneoidea</taxon>
        <taxon>Araneidae</taxon>
        <taxon>Araneus</taxon>
    </lineage>
</organism>
<evidence type="ECO:0000313" key="3">
    <source>
        <dbReference type="EMBL" id="GBN66984.1"/>
    </source>
</evidence>
<dbReference type="AlphaFoldDB" id="A0A4Y2QUC1"/>
<proteinExistence type="predicted"/>
<name>A0A4Y2QUC1_ARAVE</name>
<feature type="chain" id="PRO_5021283103" evidence="2">
    <location>
        <begin position="23"/>
        <end position="75"/>
    </location>
</feature>